<evidence type="ECO:0000313" key="2">
    <source>
        <dbReference type="Proteomes" id="UP000195062"/>
    </source>
</evidence>
<organism evidence="1 2">
    <name type="scientific">Clavibacter michiganensis subsp. michiganensis</name>
    <dbReference type="NCBI Taxonomy" id="33013"/>
    <lineage>
        <taxon>Bacteria</taxon>
        <taxon>Bacillati</taxon>
        <taxon>Actinomycetota</taxon>
        <taxon>Actinomycetes</taxon>
        <taxon>Micrococcales</taxon>
        <taxon>Microbacteriaceae</taxon>
        <taxon>Clavibacter</taxon>
    </lineage>
</organism>
<evidence type="ECO:0000313" key="1">
    <source>
        <dbReference type="EMBL" id="OUE01528.1"/>
    </source>
</evidence>
<gene>
    <name evidence="1" type="ORF">CMMCAS07_14560</name>
</gene>
<protein>
    <submittedName>
        <fullName evidence="1">Uncharacterized protein</fullName>
    </submittedName>
</protein>
<dbReference type="AlphaFoldDB" id="A0A251XG53"/>
<sequence length="64" mass="7030">MSGRPKPKVLPVPVLAWPMMSWPESARGMVCSWMRKGSRIPWSASACTMSSSMFSSVKVTLCPV</sequence>
<name>A0A251XG53_CLAMM</name>
<keyword evidence="2" id="KW-1185">Reference proteome</keyword>
<comment type="caution">
    <text evidence="1">The sequence shown here is derived from an EMBL/GenBank/DDBJ whole genome shotgun (WGS) entry which is preliminary data.</text>
</comment>
<dbReference type="EMBL" id="MDHH01000003">
    <property type="protein sequence ID" value="OUE01528.1"/>
    <property type="molecule type" value="Genomic_DNA"/>
</dbReference>
<accession>A0A251XG53</accession>
<reference evidence="1 2" key="1">
    <citation type="submission" date="2016-08" db="EMBL/GenBank/DDBJ databases">
        <title>Genome sequence of Clavibacter michiganensis subsp. michiganensis strain CASJ007.</title>
        <authorList>
            <person name="Thapa S.P."/>
            <person name="Coaker G."/>
        </authorList>
    </citation>
    <scope>NUCLEOTIDE SEQUENCE [LARGE SCALE GENOMIC DNA]</scope>
    <source>
        <strain evidence="1">CASJ007</strain>
    </source>
</reference>
<proteinExistence type="predicted"/>
<dbReference type="Proteomes" id="UP000195062">
    <property type="component" value="Unassembled WGS sequence"/>
</dbReference>